<gene>
    <name evidence="2" type="ORF">RCG00_20315</name>
</gene>
<sequence length="69" mass="7358">MALDGMLPAVQAATWHLPGYRRIEARHGDGQYVTCGDTFPCADPTPKSGGGNGDTEYGYVYPTDGQPLL</sequence>
<accession>A0AA51R4F7</accession>
<evidence type="ECO:0000256" key="1">
    <source>
        <dbReference type="SAM" id="MobiDB-lite"/>
    </source>
</evidence>
<dbReference type="AlphaFoldDB" id="A0AA51R4F7"/>
<reference evidence="2" key="1">
    <citation type="submission" date="2023-08" db="EMBL/GenBank/DDBJ databases">
        <title>New molecular markers tilS and rpoB for phylogenetic and monitoring studies of the genus Thiothrix biodiversity.</title>
        <authorList>
            <person name="Ravin N.V."/>
            <person name="Smolyakov D."/>
            <person name="Markov N.D."/>
            <person name="Beletsky A.V."/>
            <person name="Mardanov A.V."/>
            <person name="Rudenko T.S."/>
            <person name="Grabovich M.Y."/>
        </authorList>
    </citation>
    <scope>NUCLEOTIDE SEQUENCE</scope>
    <source>
        <strain evidence="2">DNT52</strain>
    </source>
</reference>
<proteinExistence type="predicted"/>
<name>A0AA51R4F7_9GAMM</name>
<dbReference type="RefSeq" id="WP_308871899.1">
    <property type="nucleotide sequence ID" value="NZ_CP133197.1"/>
</dbReference>
<evidence type="ECO:0000313" key="2">
    <source>
        <dbReference type="EMBL" id="WML86616.1"/>
    </source>
</evidence>
<dbReference type="EMBL" id="CP133217">
    <property type="protein sequence ID" value="WML86616.1"/>
    <property type="molecule type" value="Genomic_DNA"/>
</dbReference>
<dbReference type="Proteomes" id="UP001229862">
    <property type="component" value="Chromosome"/>
</dbReference>
<protein>
    <submittedName>
        <fullName evidence="2">Uncharacterized protein</fullName>
    </submittedName>
</protein>
<organism evidence="2">
    <name type="scientific">Thiothrix subterranea</name>
    <dbReference type="NCBI Taxonomy" id="2735563"/>
    <lineage>
        <taxon>Bacteria</taxon>
        <taxon>Pseudomonadati</taxon>
        <taxon>Pseudomonadota</taxon>
        <taxon>Gammaproteobacteria</taxon>
        <taxon>Thiotrichales</taxon>
        <taxon>Thiotrichaceae</taxon>
        <taxon>Thiothrix</taxon>
    </lineage>
</organism>
<feature type="region of interest" description="Disordered" evidence="1">
    <location>
        <begin position="46"/>
        <end position="69"/>
    </location>
</feature>